<evidence type="ECO:0000313" key="2">
    <source>
        <dbReference type="Proteomes" id="UP000604046"/>
    </source>
</evidence>
<name>A0A812NGK1_9DINO</name>
<sequence length="339" mass="36031">MLPGLVRSVRMPCPFGRPRRQSSRTSRHYLALATAAAAPLTLSSLAFSGQNPAAKRQRARCGPILQCCAACEEGQATPESLGHLRINFCGRPAKGYTPIFYDDPTVNTASVNAGDYNLYVGGGAINLAFAKELDLPRTNKYQDLHKVLLSAAHRTPGQLLSSSEVQTDNLQAELGLLASFVRVPARPAHSEPDAVGAAFLHIFGPQLRPRSVKNVAMLYVVGPKGTGASGGHGPTMDSNAAFLQKVEEMAANALLAVAEYNALLGKDTHAGLPRVEEVQFCLVSGGVYMHPESSKVDVAAAIVRGLWHGAEVAEAPAVRFAYDSSSFEDAVARVARQSL</sequence>
<dbReference type="OrthoDB" id="447602at2759"/>
<dbReference type="Proteomes" id="UP000604046">
    <property type="component" value="Unassembled WGS sequence"/>
</dbReference>
<evidence type="ECO:0000313" key="1">
    <source>
        <dbReference type="EMBL" id="CAE7311970.1"/>
    </source>
</evidence>
<organism evidence="1 2">
    <name type="scientific">Symbiodinium natans</name>
    <dbReference type="NCBI Taxonomy" id="878477"/>
    <lineage>
        <taxon>Eukaryota</taxon>
        <taxon>Sar</taxon>
        <taxon>Alveolata</taxon>
        <taxon>Dinophyceae</taxon>
        <taxon>Suessiales</taxon>
        <taxon>Symbiodiniaceae</taxon>
        <taxon>Symbiodinium</taxon>
    </lineage>
</organism>
<dbReference type="EMBL" id="CAJNDS010002080">
    <property type="protein sequence ID" value="CAE7311970.1"/>
    <property type="molecule type" value="Genomic_DNA"/>
</dbReference>
<comment type="caution">
    <text evidence="1">The sequence shown here is derived from an EMBL/GenBank/DDBJ whole genome shotgun (WGS) entry which is preliminary data.</text>
</comment>
<gene>
    <name evidence="1" type="ORF">SNAT2548_LOCUS16380</name>
</gene>
<keyword evidence="2" id="KW-1185">Reference proteome</keyword>
<reference evidence="1" key="1">
    <citation type="submission" date="2021-02" db="EMBL/GenBank/DDBJ databases">
        <authorList>
            <person name="Dougan E. K."/>
            <person name="Rhodes N."/>
            <person name="Thang M."/>
            <person name="Chan C."/>
        </authorList>
    </citation>
    <scope>NUCLEOTIDE SEQUENCE</scope>
</reference>
<protein>
    <submittedName>
        <fullName evidence="1">Uncharacterized protein</fullName>
    </submittedName>
</protein>
<accession>A0A812NGK1</accession>
<dbReference type="AlphaFoldDB" id="A0A812NGK1"/>
<proteinExistence type="predicted"/>